<protein>
    <recommendedName>
        <fullName evidence="3">Lipoprotein</fullName>
    </recommendedName>
</protein>
<dbReference type="Proteomes" id="UP000293369">
    <property type="component" value="Unassembled WGS sequence"/>
</dbReference>
<reference evidence="1 2" key="1">
    <citation type="submission" date="2019-02" db="EMBL/GenBank/DDBJ databases">
        <title>Pseudomonas spp from wheat grain.</title>
        <authorList>
            <person name="Cho G.-S."/>
            <person name="Franz C.M.A.P."/>
        </authorList>
    </citation>
    <scope>NUCLEOTIDE SEQUENCE [LARGE SCALE GENOMIC DNA]</scope>
    <source>
        <strain evidence="1 2">133NRW</strain>
    </source>
</reference>
<dbReference type="RefSeq" id="WP_130138309.1">
    <property type="nucleotide sequence ID" value="NZ_SGFE01000012.1"/>
</dbReference>
<gene>
    <name evidence="1" type="ORF">EUX57_08035</name>
</gene>
<accession>A0A4V2DXZ7</accession>
<dbReference type="AlphaFoldDB" id="A0A4V2DXZ7"/>
<evidence type="ECO:0000313" key="1">
    <source>
        <dbReference type="EMBL" id="RZI32300.1"/>
    </source>
</evidence>
<evidence type="ECO:0008006" key="3">
    <source>
        <dbReference type="Google" id="ProtNLM"/>
    </source>
</evidence>
<dbReference type="EMBL" id="SGFE01000012">
    <property type="protein sequence ID" value="RZI32300.1"/>
    <property type="molecule type" value="Genomic_DNA"/>
</dbReference>
<evidence type="ECO:0000313" key="2">
    <source>
        <dbReference type="Proteomes" id="UP000293369"/>
    </source>
</evidence>
<dbReference type="PROSITE" id="PS51257">
    <property type="entry name" value="PROKAR_LIPOPROTEIN"/>
    <property type="match status" value="1"/>
</dbReference>
<proteinExistence type="predicted"/>
<name>A0A4V2DXZ7_9PSED</name>
<sequence length="231" mass="24839">MKKIFVVFCTLFLLGGCVTQDLSIENRHKITTVTILPASFPEQQFNYTSMDQAWGAGLGAGAGAAVGMASDSSKVVTSAMAGVGVVAGAKVADGGALSPRQAILLNLQRNKIDPGKLFKQQLEARISAEHLFKVVPEGSRADAYIEFVVSEWGFALKNYSAELYPTVGIVATMKLGDAVVWRNFETVTALSEGNVQAYTPQEYSKNPEALRSALQNAFELVIAKLMTDLKQ</sequence>
<organism evidence="1 2">
    <name type="scientific">Pseudomonas orientalis</name>
    <dbReference type="NCBI Taxonomy" id="76758"/>
    <lineage>
        <taxon>Bacteria</taxon>
        <taxon>Pseudomonadati</taxon>
        <taxon>Pseudomonadota</taxon>
        <taxon>Gammaproteobacteria</taxon>
        <taxon>Pseudomonadales</taxon>
        <taxon>Pseudomonadaceae</taxon>
        <taxon>Pseudomonas</taxon>
    </lineage>
</organism>
<comment type="caution">
    <text evidence="1">The sequence shown here is derived from an EMBL/GenBank/DDBJ whole genome shotgun (WGS) entry which is preliminary data.</text>
</comment>